<dbReference type="NCBIfam" id="TIGR00367">
    <property type="entry name" value="calcium/sodium antiporter"/>
    <property type="match status" value="1"/>
</dbReference>
<dbReference type="Pfam" id="PF01699">
    <property type="entry name" value="Na_Ca_ex"/>
    <property type="match status" value="2"/>
</dbReference>
<feature type="transmembrane region" description="Helical" evidence="5">
    <location>
        <begin position="265"/>
        <end position="283"/>
    </location>
</feature>
<feature type="transmembrane region" description="Helical" evidence="5">
    <location>
        <begin position="72"/>
        <end position="93"/>
    </location>
</feature>
<feature type="transmembrane region" description="Helical" evidence="5">
    <location>
        <begin position="229"/>
        <end position="253"/>
    </location>
</feature>
<dbReference type="InterPro" id="IPR004481">
    <property type="entry name" value="K/Na/Ca-exchanger"/>
</dbReference>
<dbReference type="GO" id="GO:0008273">
    <property type="term" value="F:calcium, potassium:sodium antiporter activity"/>
    <property type="evidence" value="ECO:0007669"/>
    <property type="project" value="TreeGrafter"/>
</dbReference>
<evidence type="ECO:0000259" key="6">
    <source>
        <dbReference type="Pfam" id="PF01699"/>
    </source>
</evidence>
<dbReference type="EMBL" id="FO117595">
    <property type="protein sequence ID" value="CCF99979.1"/>
    <property type="molecule type" value="Genomic_DNA"/>
</dbReference>
<dbReference type="PANTHER" id="PTHR10846">
    <property type="entry name" value="SODIUM/POTASSIUM/CALCIUM EXCHANGER"/>
    <property type="match status" value="1"/>
</dbReference>
<name>H6RG18_9BACT</name>
<dbReference type="PANTHER" id="PTHR10846:SF8">
    <property type="entry name" value="INNER MEMBRANE PROTEIN YRBG"/>
    <property type="match status" value="1"/>
</dbReference>
<feature type="transmembrane region" description="Helical" evidence="5">
    <location>
        <begin position="37"/>
        <end position="60"/>
    </location>
</feature>
<sequence>MNILFLVVGLVALLLGGEWLLRTSIAAAARWHVPKVIIGMTIVSFATSLPELMTSIRAALDGYPDLSLGNVVGSNIANLGFVLGTVLLFGPIVVQKSFYKFNLPVVVAVSVLLLLLLLDGEISQTEGVLLVLVLVVVMTYLIKYQPTVVSGTTPTDVEIKTWWWIVTFATLGTLGLAFGSQWLVKGAVGLARTYEVSERIIGVTLVSIGTSLPELVASGLAMYRNEQGISIGNLIGSNLFNILTVLGITAVIHPLQVIDARLMQFDIWVMLGFAFLLLPLVFLPKRMTFSWREGLILLICYVAYLGITLA</sequence>
<organism evidence="7">
    <name type="scientific">uncultured Flavobacteriia bacterium</name>
    <dbReference type="NCBI Taxonomy" id="212695"/>
    <lineage>
        <taxon>Bacteria</taxon>
        <taxon>Pseudomonadati</taxon>
        <taxon>Bacteroidota</taxon>
        <taxon>Flavobacteriia</taxon>
        <taxon>environmental samples</taxon>
    </lineage>
</organism>
<feature type="domain" description="Sodium/calcium exchanger membrane region" evidence="6">
    <location>
        <begin position="3"/>
        <end position="142"/>
    </location>
</feature>
<dbReference type="GO" id="GO:0005886">
    <property type="term" value="C:plasma membrane"/>
    <property type="evidence" value="ECO:0007669"/>
    <property type="project" value="TreeGrafter"/>
</dbReference>
<comment type="subcellular location">
    <subcellularLocation>
        <location evidence="1">Membrane</location>
        <topology evidence="1">Multi-pass membrane protein</topology>
    </subcellularLocation>
</comment>
<dbReference type="InterPro" id="IPR044880">
    <property type="entry name" value="NCX_ion-bd_dom_sf"/>
</dbReference>
<feature type="transmembrane region" description="Helical" evidence="5">
    <location>
        <begin position="125"/>
        <end position="142"/>
    </location>
</feature>
<evidence type="ECO:0000256" key="1">
    <source>
        <dbReference type="ARBA" id="ARBA00004141"/>
    </source>
</evidence>
<feature type="transmembrane region" description="Helical" evidence="5">
    <location>
        <begin position="200"/>
        <end position="223"/>
    </location>
</feature>
<reference evidence="7" key="2">
    <citation type="submission" date="2012-02" db="EMBL/GenBank/DDBJ databases">
        <authorList>
            <person name="Genoscope - CEA"/>
        </authorList>
    </citation>
    <scope>NUCLEOTIDE SEQUENCE</scope>
</reference>
<proteinExistence type="predicted"/>
<evidence type="ECO:0000256" key="3">
    <source>
        <dbReference type="ARBA" id="ARBA00022989"/>
    </source>
</evidence>
<dbReference type="InterPro" id="IPR004837">
    <property type="entry name" value="NaCa_Exmemb"/>
</dbReference>
<feature type="transmembrane region" description="Helical" evidence="5">
    <location>
        <begin position="99"/>
        <end position="118"/>
    </location>
</feature>
<evidence type="ECO:0000313" key="7">
    <source>
        <dbReference type="EMBL" id="CCF99979.1"/>
    </source>
</evidence>
<keyword evidence="3 5" id="KW-1133">Transmembrane helix</keyword>
<dbReference type="Gene3D" id="1.20.1420.30">
    <property type="entry name" value="NCX, central ion-binding region"/>
    <property type="match status" value="1"/>
</dbReference>
<gene>
    <name evidence="7" type="ORF">VIS_S3CFB50007</name>
</gene>
<evidence type="ECO:0000256" key="2">
    <source>
        <dbReference type="ARBA" id="ARBA00022692"/>
    </source>
</evidence>
<reference evidence="7" key="1">
    <citation type="journal article" date="2012" name="Environ. Microbiol.">
        <title>Genomic content of uncultured Bacteroidetes from contrasting oceanic provinces in the North Atlantic Ocean.</title>
        <authorList>
            <person name="Gomez-Pereira P.R."/>
            <person name="Schuler M."/>
            <person name="Fuchs B.M."/>
            <person name="Bennke C."/>
            <person name="Teeling H."/>
            <person name="Waldmann J."/>
            <person name="Richter M."/>
            <person name="Barbe V."/>
            <person name="Bataille E."/>
            <person name="Glockner F.O."/>
            <person name="Amann R."/>
        </authorList>
    </citation>
    <scope>NUCLEOTIDE SEQUENCE</scope>
</reference>
<keyword evidence="2 5" id="KW-0812">Transmembrane</keyword>
<feature type="domain" description="Sodium/calcium exchanger membrane region" evidence="6">
    <location>
        <begin position="168"/>
        <end position="308"/>
    </location>
</feature>
<keyword evidence="4 5" id="KW-0472">Membrane</keyword>
<dbReference type="GO" id="GO:0006874">
    <property type="term" value="P:intracellular calcium ion homeostasis"/>
    <property type="evidence" value="ECO:0007669"/>
    <property type="project" value="TreeGrafter"/>
</dbReference>
<evidence type="ECO:0000256" key="5">
    <source>
        <dbReference type="SAM" id="Phobius"/>
    </source>
</evidence>
<evidence type="ECO:0000256" key="4">
    <source>
        <dbReference type="ARBA" id="ARBA00023136"/>
    </source>
</evidence>
<accession>H6RG18</accession>
<feature type="transmembrane region" description="Helical" evidence="5">
    <location>
        <begin position="289"/>
        <end position="307"/>
    </location>
</feature>
<feature type="transmembrane region" description="Helical" evidence="5">
    <location>
        <begin position="162"/>
        <end position="179"/>
    </location>
</feature>
<dbReference type="GO" id="GO:0005262">
    <property type="term" value="F:calcium channel activity"/>
    <property type="evidence" value="ECO:0007669"/>
    <property type="project" value="TreeGrafter"/>
</dbReference>
<protein>
    <submittedName>
        <fullName evidence="7">Na+/Ca+ antiporter</fullName>
    </submittedName>
</protein>
<dbReference type="AlphaFoldDB" id="H6RG18"/>